<keyword evidence="2" id="KW-1185">Reference proteome</keyword>
<gene>
    <name evidence="1" type="ORF">L2672_11830</name>
</gene>
<sequence length="564" mass="63832">MNNSYRELLKIMRKSPHLKPSILAPSAIALLLSFSAASSDIDAPNELQLRDQVENIFEKYGISEDIPKLGISSLTQGENLVEHMVRTVVEDGEVHKNEVFMVKTTDIKGNIDLRIKYDPRNLDEDTNVIEEIESATKTEYLLRSYSQGYDKSSITATEKDNGDVIVEFNYSKYQLPQDIAYFRFMRVSLLVVDGNVQSMSITNNKPFDYEGYTVDSYKQDISFVVKPDTGQVFIKDKHIVASGSRKGKPVQYETKIKTIAYYDKDDSVVISDRDLLTKVSDPRMREEKVELDRYFPLMADLVRRQGIDVPLPYGVSVSYRKQDMDVGFTYFDIMGLKLDDFFDPEKSYGIVTAESMAIRADLNILPFWNVYVLGGKIKVDATVNTEYTGVIRDVLEEKLGSEFKADIACKLIDEVGLPICDPAAFGVPLQLDYTLAGFGTTLSIGYREFFASLTGTYAVTKLDGQDWGEGIVTVQPMVGYQLLDYRAQVFVGAEYQGLKANMEGNLGFIEELNRDFTYDVGVELNQWAYLVGINKQIGKHYNITALYNKGETREAFTLNFGYRF</sequence>
<dbReference type="Proteomes" id="UP001139333">
    <property type="component" value="Unassembled WGS sequence"/>
</dbReference>
<accession>A0A9X1ZNY2</accession>
<dbReference type="AlphaFoldDB" id="A0A9X1ZNY2"/>
<evidence type="ECO:0000313" key="2">
    <source>
        <dbReference type="Proteomes" id="UP001139333"/>
    </source>
</evidence>
<proteinExistence type="predicted"/>
<organism evidence="1 2">
    <name type="scientific">Shewanella gaetbuli</name>
    <dbReference type="NCBI Taxonomy" id="220752"/>
    <lineage>
        <taxon>Bacteria</taxon>
        <taxon>Pseudomonadati</taxon>
        <taxon>Pseudomonadota</taxon>
        <taxon>Gammaproteobacteria</taxon>
        <taxon>Alteromonadales</taxon>
        <taxon>Shewanellaceae</taxon>
        <taxon>Shewanella</taxon>
    </lineage>
</organism>
<comment type="caution">
    <text evidence="1">The sequence shown here is derived from an EMBL/GenBank/DDBJ whole genome shotgun (WGS) entry which is preliminary data.</text>
</comment>
<evidence type="ECO:0000313" key="1">
    <source>
        <dbReference type="EMBL" id="MCL1143385.1"/>
    </source>
</evidence>
<protein>
    <submittedName>
        <fullName evidence="1">Porin family protein</fullName>
    </submittedName>
</protein>
<reference evidence="1" key="1">
    <citation type="submission" date="2022-01" db="EMBL/GenBank/DDBJ databases">
        <title>Whole genome-based taxonomy of the Shewanellaceae.</title>
        <authorList>
            <person name="Martin-Rodriguez A.J."/>
        </authorList>
    </citation>
    <scope>NUCLEOTIDE SEQUENCE</scope>
    <source>
        <strain evidence="1">DSM 16422</strain>
    </source>
</reference>
<name>A0A9X1ZNY2_9GAMM</name>
<dbReference type="EMBL" id="JAKIKP010000008">
    <property type="protein sequence ID" value="MCL1143385.1"/>
    <property type="molecule type" value="Genomic_DNA"/>
</dbReference>
<dbReference type="RefSeq" id="WP_248996058.1">
    <property type="nucleotide sequence ID" value="NZ_JAKIKP010000008.1"/>
</dbReference>